<comment type="similarity">
    <text evidence="1">Belongs to the methyltransferase superfamily. L-isoaspartyl/D-aspartyl protein methyltransferase family.</text>
</comment>
<dbReference type="GO" id="GO:0005737">
    <property type="term" value="C:cytoplasm"/>
    <property type="evidence" value="ECO:0007669"/>
    <property type="project" value="TreeGrafter"/>
</dbReference>
<keyword evidence="4" id="KW-0808">Transferase</keyword>
<dbReference type="Proteomes" id="UP000009144">
    <property type="component" value="Chromosome"/>
</dbReference>
<dbReference type="eggNOG" id="COG2518">
    <property type="taxonomic scope" value="Bacteria"/>
</dbReference>
<dbReference type="HOGENOM" id="CLU_055432_2_1_6"/>
<evidence type="ECO:0000256" key="1">
    <source>
        <dbReference type="ARBA" id="ARBA00005369"/>
    </source>
</evidence>
<dbReference type="EMBL" id="CP003390">
    <property type="protein sequence ID" value="AFI83713.1"/>
    <property type="molecule type" value="Genomic_DNA"/>
</dbReference>
<organism evidence="4 5">
    <name type="scientific">Methylophaga nitratireducenticrescens</name>
    <dbReference type="NCBI Taxonomy" id="754476"/>
    <lineage>
        <taxon>Bacteria</taxon>
        <taxon>Pseudomonadati</taxon>
        <taxon>Pseudomonadota</taxon>
        <taxon>Gammaproteobacteria</taxon>
        <taxon>Thiotrichales</taxon>
        <taxon>Piscirickettsiaceae</taxon>
        <taxon>Methylophaga</taxon>
    </lineage>
</organism>
<keyword evidence="4" id="KW-0489">Methyltransferase</keyword>
<dbReference type="GO" id="GO:0032259">
    <property type="term" value="P:methylation"/>
    <property type="evidence" value="ECO:0007669"/>
    <property type="project" value="UniProtKB-KW"/>
</dbReference>
<sequence>MPWSFPGHQLRLPARGCLSADICYAEAVAPLIERSYPNRLIKKHAANTQELPMTFTMNQAHSNMVWQQVRPNEVSHPEVLKALQQIDRAQFVSDDYKALAYSDTRLPIGCGQFMWTPLEEGRILQFLQLKPSDSVLEVGTGSGFFTALIAGLSSNVISIEYFAELSALAGSRLEAADIQNVNLVCGDASHGWKLTDRIDVIVLTASCQQVPEDFLHALKVGGHLVIITGQAPAMQVQRITRTGEWLWQTETLFETVVAPMVHAEKKPEFIF</sequence>
<accession>I1XH44</accession>
<dbReference type="Pfam" id="PF01135">
    <property type="entry name" value="PCMT"/>
    <property type="match status" value="1"/>
</dbReference>
<dbReference type="AlphaFoldDB" id="I1XH44"/>
<dbReference type="PANTHER" id="PTHR11579:SF18">
    <property type="entry name" value="PROTEIN-L-ISOASPARTATE O-METHYLTRANSFERASE"/>
    <property type="match status" value="1"/>
</dbReference>
<dbReference type="SUPFAM" id="SSF53335">
    <property type="entry name" value="S-adenosyl-L-methionine-dependent methyltransferases"/>
    <property type="match status" value="1"/>
</dbReference>
<evidence type="ECO:0000256" key="3">
    <source>
        <dbReference type="ARBA" id="ARBA00030757"/>
    </source>
</evidence>
<dbReference type="PANTHER" id="PTHR11579">
    <property type="entry name" value="PROTEIN-L-ISOASPARTATE O-METHYLTRANSFERASE"/>
    <property type="match status" value="1"/>
</dbReference>
<proteinExistence type="inferred from homology"/>
<dbReference type="CDD" id="cd02440">
    <property type="entry name" value="AdoMet_MTases"/>
    <property type="match status" value="1"/>
</dbReference>
<evidence type="ECO:0000256" key="2">
    <source>
        <dbReference type="ARBA" id="ARBA00013346"/>
    </source>
</evidence>
<reference evidence="4 5" key="2">
    <citation type="journal article" date="2013" name="Int. J. Syst. Evol. Microbiol.">
        <title>Methylophaga nitratireducenticrescens sp. nov. and Methylophaga frappieri sp. nov., isolated from the biofilm of the methanol-fed denitrification system treating the seawater at the Montreal Biodome.</title>
        <authorList>
            <person name="Villeneuve C."/>
            <person name="Martineau C."/>
            <person name="Mauffrey F."/>
            <person name="Villemur R."/>
        </authorList>
    </citation>
    <scope>NUCLEOTIDE SEQUENCE [LARGE SCALE GENOMIC DNA]</scope>
    <source>
        <strain evidence="4 5">JAM1</strain>
    </source>
</reference>
<dbReference type="InterPro" id="IPR000682">
    <property type="entry name" value="PCMT"/>
</dbReference>
<reference evidence="4 5" key="1">
    <citation type="journal article" date="2012" name="J. Bacteriol.">
        <title>Complete genome sequences of Methylophaga sp. strain JAM1 and Methylophaga sp. strain JAM7.</title>
        <authorList>
            <person name="Villeneuve C."/>
            <person name="Martineau C."/>
            <person name="Mauffrey F."/>
            <person name="Villemur R."/>
        </authorList>
    </citation>
    <scope>NUCLEOTIDE SEQUENCE [LARGE SCALE GENOMIC DNA]</scope>
    <source>
        <strain evidence="4 5">JAM1</strain>
    </source>
</reference>
<dbReference type="GO" id="GO:0004719">
    <property type="term" value="F:protein-L-isoaspartate (D-aspartate) O-methyltransferase activity"/>
    <property type="evidence" value="ECO:0007669"/>
    <property type="project" value="InterPro"/>
</dbReference>
<dbReference type="STRING" id="754476.Q7A_871"/>
<dbReference type="PATRIC" id="fig|754476.3.peg.859"/>
<name>I1XH44_METNJ</name>
<evidence type="ECO:0000313" key="4">
    <source>
        <dbReference type="EMBL" id="AFI83713.1"/>
    </source>
</evidence>
<dbReference type="Gene3D" id="3.40.50.150">
    <property type="entry name" value="Vaccinia Virus protein VP39"/>
    <property type="match status" value="1"/>
</dbReference>
<protein>
    <recommendedName>
        <fullName evidence="2">Protein-L-isoaspartate O-methyltransferase</fullName>
    </recommendedName>
    <alternativeName>
        <fullName evidence="3">Protein L-isoaspartyl methyltransferase</fullName>
    </alternativeName>
</protein>
<gene>
    <name evidence="4" type="ordered locus">Q7A_871</name>
</gene>
<evidence type="ECO:0000313" key="5">
    <source>
        <dbReference type="Proteomes" id="UP000009144"/>
    </source>
</evidence>
<dbReference type="InterPro" id="IPR029063">
    <property type="entry name" value="SAM-dependent_MTases_sf"/>
</dbReference>
<keyword evidence="5" id="KW-1185">Reference proteome</keyword>
<dbReference type="KEGG" id="mej:Q7A_871"/>